<evidence type="ECO:0000256" key="1">
    <source>
        <dbReference type="SAM" id="MobiDB-lite"/>
    </source>
</evidence>
<proteinExistence type="predicted"/>
<dbReference type="Proteomes" id="UP001243330">
    <property type="component" value="Unassembled WGS sequence"/>
</dbReference>
<gene>
    <name evidence="2" type="ORF">CCHR01_19282</name>
</gene>
<evidence type="ECO:0000313" key="3">
    <source>
        <dbReference type="Proteomes" id="UP001243330"/>
    </source>
</evidence>
<name>A0AAD9E596_9PEZI</name>
<evidence type="ECO:0000313" key="2">
    <source>
        <dbReference type="EMBL" id="KAK1838094.1"/>
    </source>
</evidence>
<organism evidence="2 3">
    <name type="scientific">Colletotrichum chrysophilum</name>
    <dbReference type="NCBI Taxonomy" id="1836956"/>
    <lineage>
        <taxon>Eukaryota</taxon>
        <taxon>Fungi</taxon>
        <taxon>Dikarya</taxon>
        <taxon>Ascomycota</taxon>
        <taxon>Pezizomycotina</taxon>
        <taxon>Sordariomycetes</taxon>
        <taxon>Hypocreomycetidae</taxon>
        <taxon>Glomerellales</taxon>
        <taxon>Glomerellaceae</taxon>
        <taxon>Colletotrichum</taxon>
        <taxon>Colletotrichum gloeosporioides species complex</taxon>
    </lineage>
</organism>
<comment type="caution">
    <text evidence="2">The sequence shown here is derived from an EMBL/GenBank/DDBJ whole genome shotgun (WGS) entry which is preliminary data.</text>
</comment>
<keyword evidence="3" id="KW-1185">Reference proteome</keyword>
<accession>A0AAD9E596</accession>
<protein>
    <submittedName>
        <fullName evidence="2">Uncharacterized protein</fullName>
    </submittedName>
</protein>
<dbReference type="AlphaFoldDB" id="A0AAD9E596"/>
<dbReference type="EMBL" id="JAQOWY010000912">
    <property type="protein sequence ID" value="KAK1838094.1"/>
    <property type="molecule type" value="Genomic_DNA"/>
</dbReference>
<reference evidence="2" key="1">
    <citation type="submission" date="2023-01" db="EMBL/GenBank/DDBJ databases">
        <title>Colletotrichum chrysophilum M932 genome sequence.</title>
        <authorList>
            <person name="Baroncelli R."/>
        </authorList>
    </citation>
    <scope>NUCLEOTIDE SEQUENCE</scope>
    <source>
        <strain evidence="2">M932</strain>
    </source>
</reference>
<feature type="region of interest" description="Disordered" evidence="1">
    <location>
        <begin position="109"/>
        <end position="128"/>
    </location>
</feature>
<sequence length="161" mass="18143">MVWKLSHRPINNVFSAQRGSFGFHCKPHWQRYPDVCCDDLHPATPDHQVPQHHTILTQTVNVIITSLTPCRTDMRRRLEISDLTSPSLLLQTHQVFLIPAAQAQVVSQDPSTPLYPSAAVPTSSTPDSPPRLLSCIFSCTHYAEDLNRSWNFGFKTHSSGR</sequence>